<dbReference type="AlphaFoldDB" id="A0AAV4A578"/>
<proteinExistence type="predicted"/>
<protein>
    <submittedName>
        <fullName evidence="1">Uncharacterized protein</fullName>
    </submittedName>
</protein>
<dbReference type="Proteomes" id="UP000735302">
    <property type="component" value="Unassembled WGS sequence"/>
</dbReference>
<evidence type="ECO:0000313" key="1">
    <source>
        <dbReference type="EMBL" id="GFO03411.1"/>
    </source>
</evidence>
<gene>
    <name evidence="1" type="ORF">PoB_002991600</name>
</gene>
<comment type="caution">
    <text evidence="1">The sequence shown here is derived from an EMBL/GenBank/DDBJ whole genome shotgun (WGS) entry which is preliminary data.</text>
</comment>
<sequence length="104" mass="12001">MLKVGRDRTKHFVASRNHAAFGEFQVKRTQPEITTALTKYMLCKNAEPATLLARKRLGHTYFLKSSSSLQRTFEILSIGVRFVISSGFENEINRRKNIIDKRND</sequence>
<dbReference type="EMBL" id="BLXT01003725">
    <property type="protein sequence ID" value="GFO03411.1"/>
    <property type="molecule type" value="Genomic_DNA"/>
</dbReference>
<name>A0AAV4A578_9GAST</name>
<accession>A0AAV4A578</accession>
<reference evidence="1 2" key="1">
    <citation type="journal article" date="2021" name="Elife">
        <title>Chloroplast acquisition without the gene transfer in kleptoplastic sea slugs, Plakobranchus ocellatus.</title>
        <authorList>
            <person name="Maeda T."/>
            <person name="Takahashi S."/>
            <person name="Yoshida T."/>
            <person name="Shimamura S."/>
            <person name="Takaki Y."/>
            <person name="Nagai Y."/>
            <person name="Toyoda A."/>
            <person name="Suzuki Y."/>
            <person name="Arimoto A."/>
            <person name="Ishii H."/>
            <person name="Satoh N."/>
            <person name="Nishiyama T."/>
            <person name="Hasebe M."/>
            <person name="Maruyama T."/>
            <person name="Minagawa J."/>
            <person name="Obokata J."/>
            <person name="Shigenobu S."/>
        </authorList>
    </citation>
    <scope>NUCLEOTIDE SEQUENCE [LARGE SCALE GENOMIC DNA]</scope>
</reference>
<evidence type="ECO:0000313" key="2">
    <source>
        <dbReference type="Proteomes" id="UP000735302"/>
    </source>
</evidence>
<keyword evidence="2" id="KW-1185">Reference proteome</keyword>
<organism evidence="1 2">
    <name type="scientific">Plakobranchus ocellatus</name>
    <dbReference type="NCBI Taxonomy" id="259542"/>
    <lineage>
        <taxon>Eukaryota</taxon>
        <taxon>Metazoa</taxon>
        <taxon>Spiralia</taxon>
        <taxon>Lophotrochozoa</taxon>
        <taxon>Mollusca</taxon>
        <taxon>Gastropoda</taxon>
        <taxon>Heterobranchia</taxon>
        <taxon>Euthyneura</taxon>
        <taxon>Panpulmonata</taxon>
        <taxon>Sacoglossa</taxon>
        <taxon>Placobranchoidea</taxon>
        <taxon>Plakobranchidae</taxon>
        <taxon>Plakobranchus</taxon>
    </lineage>
</organism>